<evidence type="ECO:0000256" key="5">
    <source>
        <dbReference type="ARBA" id="ARBA00022884"/>
    </source>
</evidence>
<dbReference type="InterPro" id="IPR029063">
    <property type="entry name" value="SAM-dependent_MTases_sf"/>
</dbReference>
<dbReference type="STRING" id="100787.A0A0G4LUW9"/>
<evidence type="ECO:0000256" key="4">
    <source>
        <dbReference type="ARBA" id="ARBA00022691"/>
    </source>
</evidence>
<evidence type="ECO:0000259" key="7">
    <source>
        <dbReference type="PROSITE" id="PS51686"/>
    </source>
</evidence>
<evidence type="ECO:0000313" key="8">
    <source>
        <dbReference type="EMBL" id="CRK25777.1"/>
    </source>
</evidence>
<sequence>MKFDRILADVPCSGDGTMRKNMNLWKDWNPNSALGLHTTQIRILVRALTMLKPGGRVVYSTCSMNPVENEASAIAAAAEAALVLLAFSEPAERNRIVTQWAATTRQKPTSRTTSDHGYFAALTMAHPLT</sequence>
<keyword evidence="3 6" id="KW-0808">Transferase</keyword>
<feature type="active site" description="Nucleophile" evidence="6">
    <location>
        <position position="62"/>
    </location>
</feature>
<proteinExistence type="inferred from homology"/>
<reference evidence="9" key="1">
    <citation type="submission" date="2015-05" db="EMBL/GenBank/DDBJ databases">
        <authorList>
            <person name="Fogelqvist Johan"/>
        </authorList>
    </citation>
    <scope>NUCLEOTIDE SEQUENCE [LARGE SCALE GENOMIC DNA]</scope>
</reference>
<keyword evidence="2 6" id="KW-0489">Methyltransferase</keyword>
<feature type="non-terminal residue" evidence="8">
    <location>
        <position position="129"/>
    </location>
</feature>
<comment type="similarity">
    <text evidence="1 6">Belongs to the class I-like SAM-binding methyltransferase superfamily. RsmB/NOP family.</text>
</comment>
<dbReference type="GO" id="GO:0005634">
    <property type="term" value="C:nucleus"/>
    <property type="evidence" value="ECO:0007669"/>
    <property type="project" value="TreeGrafter"/>
</dbReference>
<dbReference type="EMBL" id="CVQH01019491">
    <property type="protein sequence ID" value="CRK25777.1"/>
    <property type="molecule type" value="Genomic_DNA"/>
</dbReference>
<evidence type="ECO:0000313" key="9">
    <source>
        <dbReference type="Proteomes" id="UP000044602"/>
    </source>
</evidence>
<dbReference type="GO" id="GO:0000049">
    <property type="term" value="F:tRNA binding"/>
    <property type="evidence" value="ECO:0007669"/>
    <property type="project" value="TreeGrafter"/>
</dbReference>
<name>A0A0G4LUW9_VERLO</name>
<dbReference type="GO" id="GO:0005737">
    <property type="term" value="C:cytoplasm"/>
    <property type="evidence" value="ECO:0007669"/>
    <property type="project" value="TreeGrafter"/>
</dbReference>
<dbReference type="AlphaFoldDB" id="A0A0G4LUW9"/>
<dbReference type="Gene3D" id="3.40.50.150">
    <property type="entry name" value="Vaccinia Virus protein VP39"/>
    <property type="match status" value="1"/>
</dbReference>
<dbReference type="InterPro" id="IPR023267">
    <property type="entry name" value="RCMT"/>
</dbReference>
<dbReference type="InterPro" id="IPR001678">
    <property type="entry name" value="MeTrfase_RsmB-F_NOP2_dom"/>
</dbReference>
<dbReference type="SUPFAM" id="SSF53335">
    <property type="entry name" value="S-adenosyl-L-methionine-dependent methyltransferases"/>
    <property type="match status" value="1"/>
</dbReference>
<dbReference type="PRINTS" id="PR02008">
    <property type="entry name" value="RCMTFAMILY"/>
</dbReference>
<evidence type="ECO:0000256" key="1">
    <source>
        <dbReference type="ARBA" id="ARBA00007494"/>
    </source>
</evidence>
<dbReference type="GO" id="GO:0030488">
    <property type="term" value="P:tRNA methylation"/>
    <property type="evidence" value="ECO:0007669"/>
    <property type="project" value="TreeGrafter"/>
</dbReference>
<dbReference type="PROSITE" id="PS01153">
    <property type="entry name" value="NOL1_NOP2_SUN"/>
    <property type="match status" value="1"/>
</dbReference>
<dbReference type="InterPro" id="IPR018314">
    <property type="entry name" value="RsmB/NOL1/NOP2-like_CS"/>
</dbReference>
<evidence type="ECO:0000256" key="6">
    <source>
        <dbReference type="PROSITE-ProRule" id="PRU01023"/>
    </source>
</evidence>
<accession>A0A0G4LUW9</accession>
<keyword evidence="5 6" id="KW-0694">RNA-binding</keyword>
<feature type="binding site" evidence="6">
    <location>
        <position position="9"/>
    </location>
    <ligand>
        <name>S-adenosyl-L-methionine</name>
        <dbReference type="ChEBI" id="CHEBI:59789"/>
    </ligand>
</feature>
<gene>
    <name evidence="8" type="ORF">BN1708_018185</name>
</gene>
<evidence type="ECO:0000256" key="2">
    <source>
        <dbReference type="ARBA" id="ARBA00022603"/>
    </source>
</evidence>
<dbReference type="PANTHER" id="PTHR22808:SF1">
    <property type="entry name" value="RNA CYTOSINE-C(5)-METHYLTRANSFERASE NSUN2-RELATED"/>
    <property type="match status" value="1"/>
</dbReference>
<dbReference type="InterPro" id="IPR049560">
    <property type="entry name" value="MeTrfase_RsmB-F_NOP2_cat"/>
</dbReference>
<organism evidence="8 9">
    <name type="scientific">Verticillium longisporum</name>
    <name type="common">Verticillium dahliae var. longisporum</name>
    <dbReference type="NCBI Taxonomy" id="100787"/>
    <lineage>
        <taxon>Eukaryota</taxon>
        <taxon>Fungi</taxon>
        <taxon>Dikarya</taxon>
        <taxon>Ascomycota</taxon>
        <taxon>Pezizomycotina</taxon>
        <taxon>Sordariomycetes</taxon>
        <taxon>Hypocreomycetidae</taxon>
        <taxon>Glomerellales</taxon>
        <taxon>Plectosphaerellaceae</taxon>
        <taxon>Verticillium</taxon>
    </lineage>
</organism>
<protein>
    <recommendedName>
        <fullName evidence="7">SAM-dependent MTase RsmB/NOP-type domain-containing protein</fullName>
    </recommendedName>
</protein>
<feature type="domain" description="SAM-dependent MTase RsmB/NOP-type" evidence="7">
    <location>
        <begin position="1"/>
        <end position="126"/>
    </location>
</feature>
<comment type="caution">
    <text evidence="6">Lacks conserved residue(s) required for the propagation of feature annotation.</text>
</comment>
<dbReference type="Proteomes" id="UP000044602">
    <property type="component" value="Unassembled WGS sequence"/>
</dbReference>
<dbReference type="GO" id="GO:0016428">
    <property type="term" value="F:tRNA (cytidine-5-)-methyltransferase activity"/>
    <property type="evidence" value="ECO:0007669"/>
    <property type="project" value="TreeGrafter"/>
</dbReference>
<evidence type="ECO:0000256" key="3">
    <source>
        <dbReference type="ARBA" id="ARBA00022679"/>
    </source>
</evidence>
<dbReference type="PROSITE" id="PS51686">
    <property type="entry name" value="SAM_MT_RSMB_NOP"/>
    <property type="match status" value="1"/>
</dbReference>
<keyword evidence="9" id="KW-1185">Reference proteome</keyword>
<keyword evidence="4 6" id="KW-0949">S-adenosyl-L-methionine</keyword>
<dbReference type="PANTHER" id="PTHR22808">
    <property type="entry name" value="NCL1 YEAST -RELATED NOL1/NOP2/FMU SUN DOMAIN-CONTAINING"/>
    <property type="match status" value="1"/>
</dbReference>
<dbReference type="Pfam" id="PF01189">
    <property type="entry name" value="Methyltr_RsmB-F"/>
    <property type="match status" value="1"/>
</dbReference>